<accession>A0A3N4KX74</accession>
<dbReference type="AlphaFoldDB" id="A0A3N4KX74"/>
<keyword evidence="2" id="KW-1185">Reference proteome</keyword>
<proteinExistence type="predicted"/>
<evidence type="ECO:0000313" key="2">
    <source>
        <dbReference type="Proteomes" id="UP000277580"/>
    </source>
</evidence>
<organism evidence="1 2">
    <name type="scientific">Morchella conica CCBAS932</name>
    <dbReference type="NCBI Taxonomy" id="1392247"/>
    <lineage>
        <taxon>Eukaryota</taxon>
        <taxon>Fungi</taxon>
        <taxon>Dikarya</taxon>
        <taxon>Ascomycota</taxon>
        <taxon>Pezizomycotina</taxon>
        <taxon>Pezizomycetes</taxon>
        <taxon>Pezizales</taxon>
        <taxon>Morchellaceae</taxon>
        <taxon>Morchella</taxon>
    </lineage>
</organism>
<reference evidence="1 2" key="1">
    <citation type="journal article" date="2018" name="Nat. Ecol. Evol.">
        <title>Pezizomycetes genomes reveal the molecular basis of ectomycorrhizal truffle lifestyle.</title>
        <authorList>
            <person name="Murat C."/>
            <person name="Payen T."/>
            <person name="Noel B."/>
            <person name="Kuo A."/>
            <person name="Morin E."/>
            <person name="Chen J."/>
            <person name="Kohler A."/>
            <person name="Krizsan K."/>
            <person name="Balestrini R."/>
            <person name="Da Silva C."/>
            <person name="Montanini B."/>
            <person name="Hainaut M."/>
            <person name="Levati E."/>
            <person name="Barry K.W."/>
            <person name="Belfiori B."/>
            <person name="Cichocki N."/>
            <person name="Clum A."/>
            <person name="Dockter R.B."/>
            <person name="Fauchery L."/>
            <person name="Guy J."/>
            <person name="Iotti M."/>
            <person name="Le Tacon F."/>
            <person name="Lindquist E.A."/>
            <person name="Lipzen A."/>
            <person name="Malagnac F."/>
            <person name="Mello A."/>
            <person name="Molinier V."/>
            <person name="Miyauchi S."/>
            <person name="Poulain J."/>
            <person name="Riccioni C."/>
            <person name="Rubini A."/>
            <person name="Sitrit Y."/>
            <person name="Splivallo R."/>
            <person name="Traeger S."/>
            <person name="Wang M."/>
            <person name="Zifcakova L."/>
            <person name="Wipf D."/>
            <person name="Zambonelli A."/>
            <person name="Paolocci F."/>
            <person name="Nowrousian M."/>
            <person name="Ottonello S."/>
            <person name="Baldrian P."/>
            <person name="Spatafora J.W."/>
            <person name="Henrissat B."/>
            <person name="Nagy L.G."/>
            <person name="Aury J.M."/>
            <person name="Wincker P."/>
            <person name="Grigoriev I.V."/>
            <person name="Bonfante P."/>
            <person name="Martin F.M."/>
        </authorList>
    </citation>
    <scope>NUCLEOTIDE SEQUENCE [LARGE SCALE GENOMIC DNA]</scope>
    <source>
        <strain evidence="1 2">CCBAS932</strain>
    </source>
</reference>
<evidence type="ECO:0000313" key="1">
    <source>
        <dbReference type="EMBL" id="RPB15144.1"/>
    </source>
</evidence>
<dbReference type="Proteomes" id="UP000277580">
    <property type="component" value="Unassembled WGS sequence"/>
</dbReference>
<dbReference type="InParanoid" id="A0A3N4KX74"/>
<name>A0A3N4KX74_9PEZI</name>
<sequence length="75" mass="8325">MSEGNIGNVSGIKEVDCVNPHTYVSCLFPGKTDHSTNTIIVKQPWNKWNESLNEYILRRMAAGSKIGNSNAFLPM</sequence>
<protein>
    <submittedName>
        <fullName evidence="1">Uncharacterized protein</fullName>
    </submittedName>
</protein>
<dbReference type="EMBL" id="ML119114">
    <property type="protein sequence ID" value="RPB15144.1"/>
    <property type="molecule type" value="Genomic_DNA"/>
</dbReference>
<gene>
    <name evidence="1" type="ORF">P167DRAFT_16287</name>
</gene>